<sequence length="68" mass="7733">MLESDHVYFARRASEERTAAICTPNDEARKAHIELAERYEDLVRAIVGRQQLLGVESALLRPAFDEFG</sequence>
<dbReference type="Proteomes" id="UP001165343">
    <property type="component" value="Unassembled WGS sequence"/>
</dbReference>
<evidence type="ECO:0000313" key="1">
    <source>
        <dbReference type="EMBL" id="MCL6678621.1"/>
    </source>
</evidence>
<name>A0ABT0REF5_9SPHN</name>
<gene>
    <name evidence="1" type="ORF">LZ519_04720</name>
</gene>
<reference evidence="1" key="1">
    <citation type="submission" date="2022-05" db="EMBL/GenBank/DDBJ databases">
        <authorList>
            <person name="Jo J.-H."/>
            <person name="Im W.-T."/>
        </authorList>
    </citation>
    <scope>NUCLEOTIDE SEQUENCE</scope>
    <source>
        <strain evidence="1">RG327</strain>
    </source>
</reference>
<proteinExistence type="predicted"/>
<organism evidence="1 2">
    <name type="scientific">Sphingomonas anseongensis</name>
    <dbReference type="NCBI Taxonomy" id="2908207"/>
    <lineage>
        <taxon>Bacteria</taxon>
        <taxon>Pseudomonadati</taxon>
        <taxon>Pseudomonadota</taxon>
        <taxon>Alphaproteobacteria</taxon>
        <taxon>Sphingomonadales</taxon>
        <taxon>Sphingomonadaceae</taxon>
        <taxon>Sphingomonas</taxon>
    </lineage>
</organism>
<dbReference type="RefSeq" id="WP_249867565.1">
    <property type="nucleotide sequence ID" value="NZ_JAMGBC010000001.1"/>
</dbReference>
<dbReference type="EMBL" id="JAMGBC010000001">
    <property type="protein sequence ID" value="MCL6678621.1"/>
    <property type="molecule type" value="Genomic_DNA"/>
</dbReference>
<comment type="caution">
    <text evidence="1">The sequence shown here is derived from an EMBL/GenBank/DDBJ whole genome shotgun (WGS) entry which is preliminary data.</text>
</comment>
<evidence type="ECO:0000313" key="2">
    <source>
        <dbReference type="Proteomes" id="UP001165343"/>
    </source>
</evidence>
<protein>
    <submittedName>
        <fullName evidence="1">Uncharacterized protein</fullName>
    </submittedName>
</protein>
<keyword evidence="2" id="KW-1185">Reference proteome</keyword>
<accession>A0ABT0REF5</accession>